<comment type="cofactor">
    <cofactor evidence="1 7">
        <name>heme</name>
        <dbReference type="ChEBI" id="CHEBI:30413"/>
    </cofactor>
</comment>
<dbReference type="InParanoid" id="K5WEJ1"/>
<evidence type="ECO:0000256" key="1">
    <source>
        <dbReference type="ARBA" id="ARBA00001971"/>
    </source>
</evidence>
<dbReference type="PRINTS" id="PR00463">
    <property type="entry name" value="EP450I"/>
</dbReference>
<dbReference type="AlphaFoldDB" id="K5WEJ1"/>
<name>K5WEJ1_PHACS</name>
<evidence type="ECO:0000256" key="4">
    <source>
        <dbReference type="ARBA" id="ARBA00022723"/>
    </source>
</evidence>
<gene>
    <name evidence="9" type="ORF">PHACADRAFT_206389</name>
</gene>
<evidence type="ECO:0000256" key="5">
    <source>
        <dbReference type="ARBA" id="ARBA00023002"/>
    </source>
</evidence>
<evidence type="ECO:0000256" key="2">
    <source>
        <dbReference type="ARBA" id="ARBA00005179"/>
    </source>
</evidence>
<dbReference type="PROSITE" id="PS00086">
    <property type="entry name" value="CYTOCHROME_P450"/>
    <property type="match status" value="1"/>
</dbReference>
<comment type="similarity">
    <text evidence="3 8">Belongs to the cytochrome P450 family.</text>
</comment>
<reference evidence="9 10" key="1">
    <citation type="journal article" date="2012" name="BMC Genomics">
        <title>Comparative genomics of the white-rot fungi, Phanerochaete carnosa and P. chrysosporium, to elucidate the genetic basis of the distinct wood types they colonize.</title>
        <authorList>
            <person name="Suzuki H."/>
            <person name="MacDonald J."/>
            <person name="Syed K."/>
            <person name="Salamov A."/>
            <person name="Hori C."/>
            <person name="Aerts A."/>
            <person name="Henrissat B."/>
            <person name="Wiebenga A."/>
            <person name="vanKuyk P.A."/>
            <person name="Barry K."/>
            <person name="Lindquist E."/>
            <person name="LaButti K."/>
            <person name="Lapidus A."/>
            <person name="Lucas S."/>
            <person name="Coutinho P."/>
            <person name="Gong Y."/>
            <person name="Samejima M."/>
            <person name="Mahadevan R."/>
            <person name="Abou-Zaid M."/>
            <person name="de Vries R.P."/>
            <person name="Igarashi K."/>
            <person name="Yadav J.S."/>
            <person name="Grigoriev I.V."/>
            <person name="Master E.R."/>
        </authorList>
    </citation>
    <scope>NUCLEOTIDE SEQUENCE [LARGE SCALE GENOMIC DNA]</scope>
    <source>
        <strain evidence="9 10">HHB-10118-sp</strain>
    </source>
</reference>
<evidence type="ECO:0000256" key="6">
    <source>
        <dbReference type="ARBA" id="ARBA00023004"/>
    </source>
</evidence>
<dbReference type="PRINTS" id="PR00385">
    <property type="entry name" value="P450"/>
</dbReference>
<accession>K5WEJ1</accession>
<keyword evidence="6 7" id="KW-0408">Iron</keyword>
<evidence type="ECO:0000256" key="7">
    <source>
        <dbReference type="PIRSR" id="PIRSR602401-1"/>
    </source>
</evidence>
<proteinExistence type="inferred from homology"/>
<dbReference type="InterPro" id="IPR036396">
    <property type="entry name" value="Cyt_P450_sf"/>
</dbReference>
<dbReference type="Gene3D" id="1.10.630.10">
    <property type="entry name" value="Cytochrome P450"/>
    <property type="match status" value="1"/>
</dbReference>
<evidence type="ECO:0000256" key="3">
    <source>
        <dbReference type="ARBA" id="ARBA00010617"/>
    </source>
</evidence>
<dbReference type="HOGENOM" id="CLU_001570_14_4_1"/>
<dbReference type="PANTHER" id="PTHR24305:SF157">
    <property type="entry name" value="N-ACETYLTRYPTOPHAN 6-HYDROXYLASE IVOC-RELATED"/>
    <property type="match status" value="1"/>
</dbReference>
<dbReference type="InterPro" id="IPR017972">
    <property type="entry name" value="Cyt_P450_CS"/>
</dbReference>
<dbReference type="GO" id="GO:0020037">
    <property type="term" value="F:heme binding"/>
    <property type="evidence" value="ECO:0007669"/>
    <property type="project" value="InterPro"/>
</dbReference>
<sequence length="507" mass="57782">MDTLLSWNTAAIALGAAGVIAAQLTLYRSFFHPLARFPGPKLAAATYWYSTYYEVWKDGALIEHLEELHKRYGPVVRITPNELHFNTPRAYADIYSKGIRFTKDPRFYGFMRGDESSFWMTDPEKSKTRRDMLLPLFSRRAVLDMEDVVLRKVKALVSGILTHEQRNEPVNMLRAYRCTTLDIILSYSFAHDYRVLDAQNFAHPLVLDFERSFPLALVLKSFPWLRDVGELAGAAKHALFNSTDGLYGDIARTTAVQIDELLEDPHRLDQLAHETVWHRFLAPHNAKGAPDGVRSSRKTMMDEAINFFAAGSDTVGNTCTMGTCFILAHHNVHEKLVRELEEAWPDKETEMRYTQLEKLPYLTAVIKESLRMSHGVVLPAPRVVGPTDAVIDGVSVPAGAVVGMGSTFMHYNPDVFPDPYIFNPDRWLQPDTSGLEQHLVAFSRGPRSCLGINLAWCEMYHILGYMFRLVDMRLYNTTLEDMTFRCHFTVTTPRDRMLHCLVRARES</sequence>
<dbReference type="EMBL" id="JH930470">
    <property type="protein sequence ID" value="EKM57484.1"/>
    <property type="molecule type" value="Genomic_DNA"/>
</dbReference>
<organism evidence="9 10">
    <name type="scientific">Phanerochaete carnosa (strain HHB-10118-sp)</name>
    <name type="common">White-rot fungus</name>
    <name type="synonym">Peniophora carnosa</name>
    <dbReference type="NCBI Taxonomy" id="650164"/>
    <lineage>
        <taxon>Eukaryota</taxon>
        <taxon>Fungi</taxon>
        <taxon>Dikarya</taxon>
        <taxon>Basidiomycota</taxon>
        <taxon>Agaricomycotina</taxon>
        <taxon>Agaricomycetes</taxon>
        <taxon>Polyporales</taxon>
        <taxon>Phanerochaetaceae</taxon>
        <taxon>Phanerochaete</taxon>
    </lineage>
</organism>
<keyword evidence="7 8" id="KW-0349">Heme</keyword>
<keyword evidence="4 7" id="KW-0479">Metal-binding</keyword>
<dbReference type="CDD" id="cd11062">
    <property type="entry name" value="CYP58-like"/>
    <property type="match status" value="1"/>
</dbReference>
<dbReference type="GeneID" id="18912477"/>
<keyword evidence="8" id="KW-0503">Monooxygenase</keyword>
<evidence type="ECO:0000313" key="10">
    <source>
        <dbReference type="Proteomes" id="UP000008370"/>
    </source>
</evidence>
<dbReference type="Pfam" id="PF00067">
    <property type="entry name" value="p450"/>
    <property type="match status" value="1"/>
</dbReference>
<keyword evidence="10" id="KW-1185">Reference proteome</keyword>
<keyword evidence="5 8" id="KW-0560">Oxidoreductase</keyword>
<dbReference type="InterPro" id="IPR002401">
    <property type="entry name" value="Cyt_P450_E_grp-I"/>
</dbReference>
<dbReference type="OrthoDB" id="1470350at2759"/>
<dbReference type="GO" id="GO:0004497">
    <property type="term" value="F:monooxygenase activity"/>
    <property type="evidence" value="ECO:0007669"/>
    <property type="project" value="UniProtKB-KW"/>
</dbReference>
<dbReference type="Proteomes" id="UP000008370">
    <property type="component" value="Unassembled WGS sequence"/>
</dbReference>
<dbReference type="InterPro" id="IPR001128">
    <property type="entry name" value="Cyt_P450"/>
</dbReference>
<comment type="pathway">
    <text evidence="2">Secondary metabolite biosynthesis.</text>
</comment>
<evidence type="ECO:0000313" key="9">
    <source>
        <dbReference type="EMBL" id="EKM57484.1"/>
    </source>
</evidence>
<evidence type="ECO:0008006" key="11">
    <source>
        <dbReference type="Google" id="ProtNLM"/>
    </source>
</evidence>
<feature type="binding site" description="axial binding residue" evidence="7">
    <location>
        <position position="449"/>
    </location>
    <ligand>
        <name>heme</name>
        <dbReference type="ChEBI" id="CHEBI:30413"/>
    </ligand>
    <ligandPart>
        <name>Fe</name>
        <dbReference type="ChEBI" id="CHEBI:18248"/>
    </ligandPart>
</feature>
<dbReference type="KEGG" id="pco:PHACADRAFT_206389"/>
<dbReference type="PANTHER" id="PTHR24305">
    <property type="entry name" value="CYTOCHROME P450"/>
    <property type="match status" value="1"/>
</dbReference>
<evidence type="ECO:0000256" key="8">
    <source>
        <dbReference type="RuleBase" id="RU000461"/>
    </source>
</evidence>
<dbReference type="SUPFAM" id="SSF48264">
    <property type="entry name" value="Cytochrome P450"/>
    <property type="match status" value="1"/>
</dbReference>
<dbReference type="GO" id="GO:0005506">
    <property type="term" value="F:iron ion binding"/>
    <property type="evidence" value="ECO:0007669"/>
    <property type="project" value="InterPro"/>
</dbReference>
<dbReference type="RefSeq" id="XP_007392835.1">
    <property type="nucleotide sequence ID" value="XM_007392773.1"/>
</dbReference>
<protein>
    <recommendedName>
        <fullName evidence="11">Cytochrome P450</fullName>
    </recommendedName>
</protein>
<dbReference type="InterPro" id="IPR050121">
    <property type="entry name" value="Cytochrome_P450_monoxygenase"/>
</dbReference>
<dbReference type="GO" id="GO:0016705">
    <property type="term" value="F:oxidoreductase activity, acting on paired donors, with incorporation or reduction of molecular oxygen"/>
    <property type="evidence" value="ECO:0007669"/>
    <property type="project" value="InterPro"/>
</dbReference>